<reference evidence="1 2" key="1">
    <citation type="submission" date="2016-08" db="EMBL/GenBank/DDBJ databases">
        <title>Analysis of Carbohydrate Active Enzymes in Thermogemmatispora T81 Reveals Carbohydrate Degradation Ability.</title>
        <authorList>
            <person name="Tomazini A."/>
            <person name="Lal S."/>
            <person name="Stott M."/>
            <person name="Henrissat B."/>
            <person name="Polikarpov I."/>
            <person name="Sparling R."/>
            <person name="Levin D.B."/>
        </authorList>
    </citation>
    <scope>NUCLEOTIDE SEQUENCE [LARGE SCALE GENOMIC DNA]</scope>
    <source>
        <strain evidence="1 2">T81</strain>
    </source>
</reference>
<evidence type="ECO:0000313" key="1">
    <source>
        <dbReference type="EMBL" id="RAQ93977.1"/>
    </source>
</evidence>
<keyword evidence="2" id="KW-1185">Reference proteome</keyword>
<dbReference type="AlphaFoldDB" id="A0A328V8P7"/>
<evidence type="ECO:0000313" key="2">
    <source>
        <dbReference type="Proteomes" id="UP000248706"/>
    </source>
</evidence>
<proteinExistence type="predicted"/>
<dbReference type="OrthoDB" id="163175at2"/>
<name>A0A328V8P7_9CHLR</name>
<comment type="caution">
    <text evidence="1">The sequence shown here is derived from an EMBL/GenBank/DDBJ whole genome shotgun (WGS) entry which is preliminary data.</text>
</comment>
<dbReference type="EMBL" id="MCIF01000002">
    <property type="protein sequence ID" value="RAQ93977.1"/>
    <property type="molecule type" value="Genomic_DNA"/>
</dbReference>
<dbReference type="Proteomes" id="UP000248706">
    <property type="component" value="Unassembled WGS sequence"/>
</dbReference>
<organism evidence="1 2">
    <name type="scientific">Thermogemmatispora tikiterensis</name>
    <dbReference type="NCBI Taxonomy" id="1825093"/>
    <lineage>
        <taxon>Bacteria</taxon>
        <taxon>Bacillati</taxon>
        <taxon>Chloroflexota</taxon>
        <taxon>Ktedonobacteria</taxon>
        <taxon>Thermogemmatisporales</taxon>
        <taxon>Thermogemmatisporaceae</taxon>
        <taxon>Thermogemmatispora</taxon>
    </lineage>
</organism>
<gene>
    <name evidence="1" type="ORF">A4R35_00435</name>
</gene>
<sequence length="63" mass="7346">MDRLFLTEDLYTLALLETKLTFVRQLIQEINDGTLTEGERGETDLENDSPRTCFARKRNRARA</sequence>
<protein>
    <submittedName>
        <fullName evidence="1">Uncharacterized protein</fullName>
    </submittedName>
</protein>
<accession>A0A328V8P7</accession>